<evidence type="ECO:0000256" key="2">
    <source>
        <dbReference type="ARBA" id="ARBA00022670"/>
    </source>
</evidence>
<dbReference type="InterPro" id="IPR001577">
    <property type="entry name" value="Peptidase_M8"/>
</dbReference>
<evidence type="ECO:0000313" key="9">
    <source>
        <dbReference type="Proteomes" id="UP000539473"/>
    </source>
</evidence>
<accession>A0A7W8NPM9</accession>
<keyword evidence="10" id="KW-1185">Reference proteome</keyword>
<name>A0A7W8NPM9_9DEIO</name>
<evidence type="ECO:0000256" key="5">
    <source>
        <dbReference type="ARBA" id="ARBA00022833"/>
    </source>
</evidence>
<gene>
    <name evidence="7" type="ORF">GCM10017781_05950</name>
    <name evidence="8" type="ORF">HNQ07_000447</name>
</gene>
<keyword evidence="4" id="KW-0378">Hydrolase</keyword>
<evidence type="ECO:0000313" key="10">
    <source>
        <dbReference type="Proteomes" id="UP000619376"/>
    </source>
</evidence>
<evidence type="ECO:0000313" key="8">
    <source>
        <dbReference type="EMBL" id="MBB5375003.1"/>
    </source>
</evidence>
<dbReference type="Proteomes" id="UP000619376">
    <property type="component" value="Unassembled WGS sequence"/>
</dbReference>
<keyword evidence="2" id="KW-0645">Protease</keyword>
<dbReference type="PANTHER" id="PTHR10942:SF0">
    <property type="entry name" value="LEISHMANOLYSIN-LIKE PEPTIDASE"/>
    <property type="match status" value="1"/>
</dbReference>
<dbReference type="Gene3D" id="3.10.170.20">
    <property type="match status" value="1"/>
</dbReference>
<dbReference type="GO" id="GO:0007155">
    <property type="term" value="P:cell adhesion"/>
    <property type="evidence" value="ECO:0007669"/>
    <property type="project" value="InterPro"/>
</dbReference>
<reference evidence="8 9" key="3">
    <citation type="submission" date="2020-08" db="EMBL/GenBank/DDBJ databases">
        <title>Genomic Encyclopedia of Type Strains, Phase IV (KMG-IV): sequencing the most valuable type-strain genomes for metagenomic binning, comparative biology and taxonomic classification.</title>
        <authorList>
            <person name="Goeker M."/>
        </authorList>
    </citation>
    <scope>NUCLEOTIDE SEQUENCE [LARGE SCALE GENOMIC DNA]</scope>
    <source>
        <strain evidence="8 9">DSM 27521</strain>
    </source>
</reference>
<dbReference type="GO" id="GO:0016020">
    <property type="term" value="C:membrane"/>
    <property type="evidence" value="ECO:0007669"/>
    <property type="project" value="InterPro"/>
</dbReference>
<comment type="cofactor">
    <cofactor evidence="1">
        <name>Zn(2+)</name>
        <dbReference type="ChEBI" id="CHEBI:29105"/>
    </cofactor>
</comment>
<dbReference type="GO" id="GO:0005737">
    <property type="term" value="C:cytoplasm"/>
    <property type="evidence" value="ECO:0007669"/>
    <property type="project" value="TreeGrafter"/>
</dbReference>
<evidence type="ECO:0000256" key="3">
    <source>
        <dbReference type="ARBA" id="ARBA00022723"/>
    </source>
</evidence>
<dbReference type="EMBL" id="JACHFK010000001">
    <property type="protein sequence ID" value="MBB5375003.1"/>
    <property type="molecule type" value="Genomic_DNA"/>
</dbReference>
<evidence type="ECO:0000256" key="4">
    <source>
        <dbReference type="ARBA" id="ARBA00022801"/>
    </source>
</evidence>
<dbReference type="RefSeq" id="WP_184109254.1">
    <property type="nucleotide sequence ID" value="NZ_BNAJ01000001.1"/>
</dbReference>
<dbReference type="GO" id="GO:0046872">
    <property type="term" value="F:metal ion binding"/>
    <property type="evidence" value="ECO:0007669"/>
    <property type="project" value="UniProtKB-KW"/>
</dbReference>
<organism evidence="8 9">
    <name type="scientific">Deinococcus metalli</name>
    <dbReference type="NCBI Taxonomy" id="1141878"/>
    <lineage>
        <taxon>Bacteria</taxon>
        <taxon>Thermotogati</taxon>
        <taxon>Deinococcota</taxon>
        <taxon>Deinococci</taxon>
        <taxon>Deinococcales</taxon>
        <taxon>Deinococcaceae</taxon>
        <taxon>Deinococcus</taxon>
    </lineage>
</organism>
<evidence type="ECO:0000256" key="6">
    <source>
        <dbReference type="ARBA" id="ARBA00023049"/>
    </source>
</evidence>
<evidence type="ECO:0000313" key="7">
    <source>
        <dbReference type="EMBL" id="GHF32152.1"/>
    </source>
</evidence>
<protein>
    <submittedName>
        <fullName evidence="7">Peptidase</fullName>
    </submittedName>
</protein>
<reference evidence="7" key="1">
    <citation type="journal article" date="2014" name="Int. J. Syst. Evol. Microbiol.">
        <title>Complete genome of a new Firmicutes species belonging to the dominant human colonic microbiota ('Ruminococcus bicirculans') reveals two chromosomes and a selective capacity to utilize plant glucans.</title>
        <authorList>
            <consortium name="NISC Comparative Sequencing Program"/>
            <person name="Wegmann U."/>
            <person name="Louis P."/>
            <person name="Goesmann A."/>
            <person name="Henrissat B."/>
            <person name="Duncan S.H."/>
            <person name="Flint H.J."/>
        </authorList>
    </citation>
    <scope>NUCLEOTIDE SEQUENCE</scope>
    <source>
        <strain evidence="7">CGMCC 1.18437</strain>
    </source>
</reference>
<dbReference type="SUPFAM" id="SSF55486">
    <property type="entry name" value="Metalloproteases ('zincins'), catalytic domain"/>
    <property type="match status" value="1"/>
</dbReference>
<dbReference type="GO" id="GO:0004222">
    <property type="term" value="F:metalloendopeptidase activity"/>
    <property type="evidence" value="ECO:0007669"/>
    <property type="project" value="InterPro"/>
</dbReference>
<dbReference type="Proteomes" id="UP000539473">
    <property type="component" value="Unassembled WGS sequence"/>
</dbReference>
<comment type="caution">
    <text evidence="8">The sequence shown here is derived from an EMBL/GenBank/DDBJ whole genome shotgun (WGS) entry which is preliminary data.</text>
</comment>
<keyword evidence="6" id="KW-0482">Metalloprotease</keyword>
<reference evidence="7" key="4">
    <citation type="submission" date="2024-05" db="EMBL/GenBank/DDBJ databases">
        <authorList>
            <person name="Sun Q."/>
            <person name="Zhou Y."/>
        </authorList>
    </citation>
    <scope>NUCLEOTIDE SEQUENCE</scope>
    <source>
        <strain evidence="7">CGMCC 1.18437</strain>
    </source>
</reference>
<reference evidence="10" key="2">
    <citation type="journal article" date="2019" name="Int. J. Syst. Evol. Microbiol.">
        <title>The Global Catalogue of Microorganisms (GCM) 10K type strain sequencing project: providing services to taxonomists for standard genome sequencing and annotation.</title>
        <authorList>
            <consortium name="The Broad Institute Genomics Platform"/>
            <consortium name="The Broad Institute Genome Sequencing Center for Infectious Disease"/>
            <person name="Wu L."/>
            <person name="Ma J."/>
        </authorList>
    </citation>
    <scope>NUCLEOTIDE SEQUENCE [LARGE SCALE GENOMIC DNA]</scope>
    <source>
        <strain evidence="10">CGMCC 1.18437</strain>
    </source>
</reference>
<dbReference type="Gene3D" id="3.90.132.10">
    <property type="entry name" value="Leishmanolysin , domain 2"/>
    <property type="match status" value="1"/>
</dbReference>
<keyword evidence="5" id="KW-0862">Zinc</keyword>
<dbReference type="EMBL" id="BNAJ01000001">
    <property type="protein sequence ID" value="GHF32152.1"/>
    <property type="molecule type" value="Genomic_DNA"/>
</dbReference>
<sequence length="281" mass="29545">MPPAHPARGPHGFRLAVRGWLLALAVLGGGVGGAAAAPAPFTIEVRTLGRALTPAQRATVERAVARVAALITSPFEPVRVDADAGACDRALPALHETVRHLVIYVNVTKLDDDVYADAAPCDLHDRTFLPIYALINLNSAGLADLSRVDLLDTMIHETLHALGVGTLWTADTRVSIGGEQDDTVFLRTVGRTTYYTAPRALAAYRALGGRARPGIPLDPDAGHWAGNSVCSEILSGTAGEYTGRVNPLSPLTLAALQDLGYHVNTAAASPFRLPQGACPVE</sequence>
<proteinExistence type="predicted"/>
<evidence type="ECO:0000256" key="1">
    <source>
        <dbReference type="ARBA" id="ARBA00001947"/>
    </source>
</evidence>
<dbReference type="GO" id="GO:0006508">
    <property type="term" value="P:proteolysis"/>
    <property type="evidence" value="ECO:0007669"/>
    <property type="project" value="UniProtKB-KW"/>
</dbReference>
<keyword evidence="3" id="KW-0479">Metal-binding</keyword>
<dbReference type="PANTHER" id="PTHR10942">
    <property type="entry name" value="LEISHMANOLYSIN-LIKE PEPTIDASE"/>
    <property type="match status" value="1"/>
</dbReference>
<dbReference type="AlphaFoldDB" id="A0A7W8NPM9"/>